<dbReference type="STRING" id="1415166.NONO_c28640"/>
<accession>W5TER4</accession>
<dbReference type="RefSeq" id="WP_025349120.1">
    <property type="nucleotide sequence ID" value="NZ_CP006850.1"/>
</dbReference>
<dbReference type="Proteomes" id="UP000019150">
    <property type="component" value="Chromosome"/>
</dbReference>
<dbReference type="HOGENOM" id="CLU_042248_0_0_11"/>
<dbReference type="InterPro" id="IPR011042">
    <property type="entry name" value="6-blade_b-propeller_TolB-like"/>
</dbReference>
<dbReference type="OrthoDB" id="8872498at2"/>
<organism evidence="1 2">
    <name type="scientific">Nocardia nova SH22a</name>
    <dbReference type="NCBI Taxonomy" id="1415166"/>
    <lineage>
        <taxon>Bacteria</taxon>
        <taxon>Bacillati</taxon>
        <taxon>Actinomycetota</taxon>
        <taxon>Actinomycetes</taxon>
        <taxon>Mycobacteriales</taxon>
        <taxon>Nocardiaceae</taxon>
        <taxon>Nocardia</taxon>
    </lineage>
</organism>
<dbReference type="EMBL" id="CP006850">
    <property type="protein sequence ID" value="AHH17654.1"/>
    <property type="molecule type" value="Genomic_DNA"/>
</dbReference>
<gene>
    <name evidence="1" type="ORF">NONO_c28640</name>
</gene>
<name>W5TER4_9NOCA</name>
<sequence length="364" mass="38909">MNRTIATLAEWINPAWGRHRTVPPMDAGLRANRRLDEAAELLTPGTCEPDDVVVTDSGALLFSTGHRIVELSGGQPRTLAECPGPVGSLVCRGGAVIAAVEGTGLVAVETASGTVTELCTDQVVSTCVTDLAVLPDGTVLATVGSRNHDARGWSRALVRGDRSGLIVRLDGSRARVEAQGLAWPSGIEVASPTEVLVSLSFDHRIELRALAALARPSRPIARNMPVYPGRLAAAGDGWWVAAPYIRNRVTEMLLDEPEVIEEMVATVDPEDWFVPRLRCTNPYTDTMQMGQLRVLGEVKPWAPARSCGLVLRVDRTGRVVESAHARVDSARHGVTGVAVSEGRILAAAKGFGNLLQLTDDQERG</sequence>
<dbReference type="KEGG" id="nno:NONO_c28640"/>
<dbReference type="PATRIC" id="fig|1415166.3.peg.2938"/>
<dbReference type="Gene3D" id="2.120.10.30">
    <property type="entry name" value="TolB, C-terminal domain"/>
    <property type="match status" value="1"/>
</dbReference>
<dbReference type="SUPFAM" id="SSF63829">
    <property type="entry name" value="Calcium-dependent phosphotriesterase"/>
    <property type="match status" value="1"/>
</dbReference>
<dbReference type="AlphaFoldDB" id="W5TER4"/>
<protein>
    <recommendedName>
        <fullName evidence="3">Strictosidine synthase</fullName>
    </recommendedName>
</protein>
<dbReference type="eggNOG" id="COG3386">
    <property type="taxonomic scope" value="Bacteria"/>
</dbReference>
<evidence type="ECO:0000313" key="1">
    <source>
        <dbReference type="EMBL" id="AHH17654.1"/>
    </source>
</evidence>
<evidence type="ECO:0000313" key="2">
    <source>
        <dbReference type="Proteomes" id="UP000019150"/>
    </source>
</evidence>
<evidence type="ECO:0008006" key="3">
    <source>
        <dbReference type="Google" id="ProtNLM"/>
    </source>
</evidence>
<proteinExistence type="predicted"/>
<reference evidence="1 2" key="1">
    <citation type="journal article" date="2014" name="Appl. Environ. Microbiol.">
        <title>Insights into the Microbial Degradation of Rubber and Gutta-Percha by Analysis of the Complete Genome of Nocardia nova SH22a.</title>
        <authorList>
            <person name="Luo Q."/>
            <person name="Hiessl S."/>
            <person name="Poehlein A."/>
            <person name="Daniel R."/>
            <person name="Steinbuchel A."/>
        </authorList>
    </citation>
    <scope>NUCLEOTIDE SEQUENCE [LARGE SCALE GENOMIC DNA]</scope>
    <source>
        <strain evidence="1">SH22a</strain>
    </source>
</reference>
<keyword evidence="2" id="KW-1185">Reference proteome</keyword>